<dbReference type="AlphaFoldDB" id="A0AAP0KZU7"/>
<evidence type="ECO:0000313" key="2">
    <source>
        <dbReference type="Proteomes" id="UP001420932"/>
    </source>
</evidence>
<proteinExistence type="predicted"/>
<dbReference type="Proteomes" id="UP001420932">
    <property type="component" value="Unassembled WGS sequence"/>
</dbReference>
<dbReference type="InterPro" id="IPR012340">
    <property type="entry name" value="NA-bd_OB-fold"/>
</dbReference>
<keyword evidence="2" id="KW-1185">Reference proteome</keyword>
<reference evidence="1 2" key="1">
    <citation type="submission" date="2024-01" db="EMBL/GenBank/DDBJ databases">
        <title>Genome assemblies of Stephania.</title>
        <authorList>
            <person name="Yang L."/>
        </authorList>
    </citation>
    <scope>NUCLEOTIDE SEQUENCE [LARGE SCALE GENOMIC DNA]</scope>
    <source>
        <strain evidence="1">YNDBR</strain>
        <tissue evidence="1">Leaf</tissue>
    </source>
</reference>
<sequence length="187" mass="20166">MSLGLSHHKNTQTDHKLQNGQKGFRLITPGFRFITSDGGGKDLFIHNHKSFIKLEGHLSLAEEEFVKFLIEQGYDGRIKAIDITGPDGSVVYGSRRDMGFGGGGGYGRGGVIGGQHDGGCMYEFNCRGGRGGRGRKCAEEEWQAEAVVDIRRAAVAVVAVVVGGTRAAEMRADSVFFGRIGLLQFVC</sequence>
<dbReference type="Gene3D" id="2.40.50.140">
    <property type="entry name" value="Nucleic acid-binding proteins"/>
    <property type="match status" value="1"/>
</dbReference>
<organism evidence="1 2">
    <name type="scientific">Stephania yunnanensis</name>
    <dbReference type="NCBI Taxonomy" id="152371"/>
    <lineage>
        <taxon>Eukaryota</taxon>
        <taxon>Viridiplantae</taxon>
        <taxon>Streptophyta</taxon>
        <taxon>Embryophyta</taxon>
        <taxon>Tracheophyta</taxon>
        <taxon>Spermatophyta</taxon>
        <taxon>Magnoliopsida</taxon>
        <taxon>Ranunculales</taxon>
        <taxon>Menispermaceae</taxon>
        <taxon>Menispermoideae</taxon>
        <taxon>Cissampelideae</taxon>
        <taxon>Stephania</taxon>
    </lineage>
</organism>
<protein>
    <submittedName>
        <fullName evidence="1">Uncharacterized protein</fullName>
    </submittedName>
</protein>
<comment type="caution">
    <text evidence="1">The sequence shown here is derived from an EMBL/GenBank/DDBJ whole genome shotgun (WGS) entry which is preliminary data.</text>
</comment>
<dbReference type="PANTHER" id="PTHR46565">
    <property type="entry name" value="COLD SHOCK DOMAIN PROTEIN 2"/>
    <property type="match status" value="1"/>
</dbReference>
<dbReference type="SUPFAM" id="SSF50249">
    <property type="entry name" value="Nucleic acid-binding proteins"/>
    <property type="match status" value="1"/>
</dbReference>
<evidence type="ECO:0000313" key="1">
    <source>
        <dbReference type="EMBL" id="KAK9160879.1"/>
    </source>
</evidence>
<dbReference type="PANTHER" id="PTHR46565:SF20">
    <property type="entry name" value="COLD SHOCK DOMAIN-CONTAINING PROTEIN 4"/>
    <property type="match status" value="1"/>
</dbReference>
<dbReference type="EMBL" id="JBBNAF010000003">
    <property type="protein sequence ID" value="KAK9160879.1"/>
    <property type="molecule type" value="Genomic_DNA"/>
</dbReference>
<gene>
    <name evidence="1" type="ORF">Syun_007220</name>
</gene>
<accession>A0AAP0KZU7</accession>
<name>A0AAP0KZU7_9MAGN</name>